<feature type="non-terminal residue" evidence="1">
    <location>
        <position position="53"/>
    </location>
</feature>
<comment type="caution">
    <text evidence="1">The sequence shown here is derived from an EMBL/GenBank/DDBJ whole genome shotgun (WGS) entry which is preliminary data.</text>
</comment>
<organism evidence="1 2">
    <name type="scientific">Cuscuta epithymum</name>
    <dbReference type="NCBI Taxonomy" id="186058"/>
    <lineage>
        <taxon>Eukaryota</taxon>
        <taxon>Viridiplantae</taxon>
        <taxon>Streptophyta</taxon>
        <taxon>Embryophyta</taxon>
        <taxon>Tracheophyta</taxon>
        <taxon>Spermatophyta</taxon>
        <taxon>Magnoliopsida</taxon>
        <taxon>eudicotyledons</taxon>
        <taxon>Gunneridae</taxon>
        <taxon>Pentapetalae</taxon>
        <taxon>asterids</taxon>
        <taxon>lamiids</taxon>
        <taxon>Solanales</taxon>
        <taxon>Convolvulaceae</taxon>
        <taxon>Cuscuteae</taxon>
        <taxon>Cuscuta</taxon>
        <taxon>Cuscuta subgen. Cuscuta</taxon>
    </lineage>
</organism>
<keyword evidence="2" id="KW-1185">Reference proteome</keyword>
<protein>
    <submittedName>
        <fullName evidence="1">Uncharacterized protein</fullName>
    </submittedName>
</protein>
<name>A0AAV0CUB7_9ASTE</name>
<dbReference type="EMBL" id="CAMAPF010000052">
    <property type="protein sequence ID" value="CAH9085625.1"/>
    <property type="molecule type" value="Genomic_DNA"/>
</dbReference>
<dbReference type="Proteomes" id="UP001152523">
    <property type="component" value="Unassembled WGS sequence"/>
</dbReference>
<accession>A0AAV0CUB7</accession>
<sequence length="53" mass="6004">MMHGPCGGAVRSAPCMVDGKCTKYFPKKWCVETSVDDDGYPVYKRVRNNRVIH</sequence>
<dbReference type="AlphaFoldDB" id="A0AAV0CUB7"/>
<gene>
    <name evidence="1" type="ORF">CEPIT_LOCUS9424</name>
</gene>
<evidence type="ECO:0000313" key="2">
    <source>
        <dbReference type="Proteomes" id="UP001152523"/>
    </source>
</evidence>
<reference evidence="1" key="1">
    <citation type="submission" date="2022-07" db="EMBL/GenBank/DDBJ databases">
        <authorList>
            <person name="Macas J."/>
            <person name="Novak P."/>
            <person name="Neumann P."/>
        </authorList>
    </citation>
    <scope>NUCLEOTIDE SEQUENCE</scope>
</reference>
<proteinExistence type="predicted"/>
<evidence type="ECO:0000313" key="1">
    <source>
        <dbReference type="EMBL" id="CAH9085625.1"/>
    </source>
</evidence>